<dbReference type="InterPro" id="IPR040256">
    <property type="entry name" value="At4g02000-like"/>
</dbReference>
<keyword evidence="2" id="KW-1185">Reference proteome</keyword>
<evidence type="ECO:0000313" key="1">
    <source>
        <dbReference type="EMBL" id="KAK0581768.1"/>
    </source>
</evidence>
<sequence>MGSSPVHGSIADPMFIEAAIFDAAVSSSGLLHVAMAQPVSPLHLQVGTIPSSGLLVQGNKSYADLLKTSHSLPRGKAIVGEVDPLVGGSLPLSSTRGFSYANRFMAALIQEDNVSSPSILSKKGGYVAVRVDPSAYKSRLEEYWHPKIISDLARGIGVPLWLDKAIVEGDFGHFARVLVDIDMSTVPPSSLLLERDDSHSSFISMEYENLPAFCSACSSIGHFPNVCHWNKSDKRIPVSSSKPDSARDGPATVVADEGFQVPHKHAPKLVFPHAEVLISNVFAVIQ</sequence>
<gene>
    <name evidence="1" type="ORF">LWI29_017716</name>
</gene>
<reference evidence="1" key="1">
    <citation type="journal article" date="2022" name="Plant J.">
        <title>Strategies of tolerance reflected in two North American maple genomes.</title>
        <authorList>
            <person name="McEvoy S.L."/>
            <person name="Sezen U.U."/>
            <person name="Trouern-Trend A."/>
            <person name="McMahon S.M."/>
            <person name="Schaberg P.G."/>
            <person name="Yang J."/>
            <person name="Wegrzyn J.L."/>
            <person name="Swenson N.G."/>
        </authorList>
    </citation>
    <scope>NUCLEOTIDE SEQUENCE</scope>
    <source>
        <strain evidence="1">NS2018</strain>
    </source>
</reference>
<proteinExistence type="predicted"/>
<evidence type="ECO:0000313" key="2">
    <source>
        <dbReference type="Proteomes" id="UP001168877"/>
    </source>
</evidence>
<dbReference type="PANTHER" id="PTHR31286">
    <property type="entry name" value="GLYCINE-RICH CELL WALL STRUCTURAL PROTEIN 1.8-LIKE"/>
    <property type="match status" value="1"/>
</dbReference>
<dbReference type="PANTHER" id="PTHR31286:SF60">
    <property type="entry name" value="PROTEIN, PUTATIVE-RELATED"/>
    <property type="match status" value="1"/>
</dbReference>
<dbReference type="Proteomes" id="UP001168877">
    <property type="component" value="Unassembled WGS sequence"/>
</dbReference>
<dbReference type="AlphaFoldDB" id="A0AA39RZ41"/>
<accession>A0AA39RZ41</accession>
<evidence type="ECO:0008006" key="3">
    <source>
        <dbReference type="Google" id="ProtNLM"/>
    </source>
</evidence>
<protein>
    <recommendedName>
        <fullName evidence="3">DUF4283 domain-containing protein</fullName>
    </recommendedName>
</protein>
<comment type="caution">
    <text evidence="1">The sequence shown here is derived from an EMBL/GenBank/DDBJ whole genome shotgun (WGS) entry which is preliminary data.</text>
</comment>
<organism evidence="1 2">
    <name type="scientific">Acer saccharum</name>
    <name type="common">Sugar maple</name>
    <dbReference type="NCBI Taxonomy" id="4024"/>
    <lineage>
        <taxon>Eukaryota</taxon>
        <taxon>Viridiplantae</taxon>
        <taxon>Streptophyta</taxon>
        <taxon>Embryophyta</taxon>
        <taxon>Tracheophyta</taxon>
        <taxon>Spermatophyta</taxon>
        <taxon>Magnoliopsida</taxon>
        <taxon>eudicotyledons</taxon>
        <taxon>Gunneridae</taxon>
        <taxon>Pentapetalae</taxon>
        <taxon>rosids</taxon>
        <taxon>malvids</taxon>
        <taxon>Sapindales</taxon>
        <taxon>Sapindaceae</taxon>
        <taxon>Hippocastanoideae</taxon>
        <taxon>Acereae</taxon>
        <taxon>Acer</taxon>
    </lineage>
</organism>
<dbReference type="EMBL" id="JAUESC010000384">
    <property type="protein sequence ID" value="KAK0581768.1"/>
    <property type="molecule type" value="Genomic_DNA"/>
</dbReference>
<name>A0AA39RZ41_ACESA</name>
<reference evidence="1" key="2">
    <citation type="submission" date="2023-06" db="EMBL/GenBank/DDBJ databases">
        <authorList>
            <person name="Swenson N.G."/>
            <person name="Wegrzyn J.L."/>
            <person name="Mcevoy S.L."/>
        </authorList>
    </citation>
    <scope>NUCLEOTIDE SEQUENCE</scope>
    <source>
        <strain evidence="1">NS2018</strain>
        <tissue evidence="1">Leaf</tissue>
    </source>
</reference>